<dbReference type="PANTHER" id="PTHR35861:SF1">
    <property type="entry name" value="PHAGE TAIL SHEATH PROTEIN"/>
    <property type="match status" value="1"/>
</dbReference>
<keyword evidence="4" id="KW-1185">Reference proteome</keyword>
<dbReference type="AlphaFoldDB" id="A0A147H3W2"/>
<protein>
    <submittedName>
        <fullName evidence="3">Tail protein</fullName>
    </submittedName>
</protein>
<dbReference type="EMBL" id="LDSL01000040">
    <property type="protein sequence ID" value="KTT24537.1"/>
    <property type="molecule type" value="Genomic_DNA"/>
</dbReference>
<dbReference type="PATRIC" id="fig|433924.3.peg.3159"/>
<feature type="domain" description="Tail sheath protein C-terminal" evidence="2">
    <location>
        <begin position="420"/>
        <end position="523"/>
    </location>
</feature>
<dbReference type="Gene3D" id="3.40.50.11780">
    <property type="match status" value="1"/>
</dbReference>
<accession>A0A147H3W2</accession>
<evidence type="ECO:0000259" key="2">
    <source>
        <dbReference type="Pfam" id="PF17482"/>
    </source>
</evidence>
<sequence length="529" mass="57315">MALMKTPGVYVVEKTAFPNTVVEVATAVAAFIGYTEKAEKAGNDGQALVRKPWPIASMTEFEQYFGGPPQPCFTLKVVDDPTADPSPAIDMRGPRPQVSTFEHQGRTYRLTRAAGKAGHGYRMHAAMRHFFQNGGGPCYVVSVGVYGDAASAPEIDGRSLIDGIALLLKEQEPTLVVVPDAVSLPSADCAAVQAAMLMHCGGEMRNRFAILDVWGGDCSRQDPAGDCIDSFRNALGPNFLDFGAAYYPWVHTTLMQTSDFRYWMVENTAELAALIGDALQLDTRPVGDPQAEPQRQALADVAKAQVDPGTRRIERDESLLAMSTLYARVRDEALRQMNLMPPSAAMAGLYTAVDHARGVWAAPANIAMAGVLAPAVAISGAEQEDLRAPLSGKSINAIRSFTGEGVLVWGARTLDGNSLDWRDVNLRRTMIMLEESCKLATKAFVFEPNTVATWTTLQAMIARYLTGVWQHGGLMGATPEDAFSVQVGLGQTMTPDDVLEGVLRITVLVALRRPAEFIEITFQQQMQKS</sequence>
<gene>
    <name evidence="3" type="ORF">NS331_06100</name>
</gene>
<dbReference type="Proteomes" id="UP000072741">
    <property type="component" value="Unassembled WGS sequence"/>
</dbReference>
<name>A0A147H3W2_9BURK</name>
<comment type="caution">
    <text evidence="3">The sequence shown here is derived from an EMBL/GenBank/DDBJ whole genome shotgun (WGS) entry which is preliminary data.</text>
</comment>
<comment type="similarity">
    <text evidence="1">Belongs to the myoviridae tail sheath protein family.</text>
</comment>
<dbReference type="InterPro" id="IPR020287">
    <property type="entry name" value="Tail_sheath_C"/>
</dbReference>
<proteinExistence type="inferred from homology"/>
<evidence type="ECO:0000313" key="4">
    <source>
        <dbReference type="Proteomes" id="UP000072741"/>
    </source>
</evidence>
<dbReference type="PANTHER" id="PTHR35861">
    <property type="match status" value="1"/>
</dbReference>
<dbReference type="OrthoDB" id="9767864at2"/>
<evidence type="ECO:0000256" key="1">
    <source>
        <dbReference type="ARBA" id="ARBA00008005"/>
    </source>
</evidence>
<organism evidence="3 4">
    <name type="scientific">Pseudacidovorax intermedius</name>
    <dbReference type="NCBI Taxonomy" id="433924"/>
    <lineage>
        <taxon>Bacteria</taxon>
        <taxon>Pseudomonadati</taxon>
        <taxon>Pseudomonadota</taxon>
        <taxon>Betaproteobacteria</taxon>
        <taxon>Burkholderiales</taxon>
        <taxon>Comamonadaceae</taxon>
        <taxon>Pseudacidovorax</taxon>
    </lineage>
</organism>
<evidence type="ECO:0000313" key="3">
    <source>
        <dbReference type="EMBL" id="KTT24537.1"/>
    </source>
</evidence>
<dbReference type="Pfam" id="PF17482">
    <property type="entry name" value="Phage_sheath_1C"/>
    <property type="match status" value="1"/>
</dbReference>
<reference evidence="3 4" key="1">
    <citation type="journal article" date="2016" name="Front. Microbiol.">
        <title>Genomic Resource of Rice Seed Associated Bacteria.</title>
        <authorList>
            <person name="Midha S."/>
            <person name="Bansal K."/>
            <person name="Sharma S."/>
            <person name="Kumar N."/>
            <person name="Patil P.P."/>
            <person name="Chaudhry V."/>
            <person name="Patil P.B."/>
        </authorList>
    </citation>
    <scope>NUCLEOTIDE SEQUENCE [LARGE SCALE GENOMIC DNA]</scope>
    <source>
        <strain evidence="3 4">NS331</strain>
    </source>
</reference>
<dbReference type="InterPro" id="IPR052042">
    <property type="entry name" value="Tail_sheath_structural"/>
</dbReference>